<gene>
    <name evidence="4" type="primary">LOC107266480</name>
</gene>
<dbReference type="PANTHER" id="PTHR12829">
    <property type="entry name" value="N6-ADENOSINE-METHYLTRANSFERASE"/>
    <property type="match status" value="1"/>
</dbReference>
<reference evidence="4" key="1">
    <citation type="submission" date="2025-08" db="UniProtKB">
        <authorList>
            <consortium name="RefSeq"/>
        </authorList>
    </citation>
    <scope>IDENTIFICATION</scope>
</reference>
<dbReference type="PANTHER" id="PTHR12829:SF4">
    <property type="entry name" value="N(6)-ADENINE-SPECIFIC METHYLTRANSFERASE METTL4"/>
    <property type="match status" value="1"/>
</dbReference>
<dbReference type="GeneID" id="107266480"/>
<feature type="region of interest" description="Disordered" evidence="2">
    <location>
        <begin position="55"/>
        <end position="80"/>
    </location>
</feature>
<dbReference type="AlphaFoldDB" id="A0AAJ7REI8"/>
<dbReference type="GO" id="GO:0032259">
    <property type="term" value="P:methylation"/>
    <property type="evidence" value="ECO:0007669"/>
    <property type="project" value="InterPro"/>
</dbReference>
<dbReference type="CTD" id="64863"/>
<proteinExistence type="inferred from homology"/>
<dbReference type="PROSITE" id="PS00092">
    <property type="entry name" value="N6_MTASE"/>
    <property type="match status" value="1"/>
</dbReference>
<feature type="compositionally biased region" description="Basic residues" evidence="2">
    <location>
        <begin position="66"/>
        <end position="75"/>
    </location>
</feature>
<dbReference type="GO" id="GO:0005634">
    <property type="term" value="C:nucleus"/>
    <property type="evidence" value="ECO:0007669"/>
    <property type="project" value="TreeGrafter"/>
</dbReference>
<dbReference type="GO" id="GO:0003676">
    <property type="term" value="F:nucleic acid binding"/>
    <property type="evidence" value="ECO:0007669"/>
    <property type="project" value="InterPro"/>
</dbReference>
<dbReference type="Pfam" id="PF05063">
    <property type="entry name" value="MT-A70"/>
    <property type="match status" value="1"/>
</dbReference>
<dbReference type="InterPro" id="IPR002052">
    <property type="entry name" value="DNA_methylase_N6_adenine_CS"/>
</dbReference>
<evidence type="ECO:0000256" key="1">
    <source>
        <dbReference type="PROSITE-ProRule" id="PRU00489"/>
    </source>
</evidence>
<dbReference type="InterPro" id="IPR007757">
    <property type="entry name" value="MT-A70-like"/>
</dbReference>
<evidence type="ECO:0000313" key="4">
    <source>
        <dbReference type="RefSeq" id="XP_024939490.1"/>
    </source>
</evidence>
<dbReference type="Proteomes" id="UP000694920">
    <property type="component" value="Unplaced"/>
</dbReference>
<dbReference type="InterPro" id="IPR029063">
    <property type="entry name" value="SAM-dependent_MTases_sf"/>
</dbReference>
<sequence>MCLKYAAADGWIISHLDHLDNSYKYVREGDKILSLKFNELLFDINSQYLRGNQVVNDDEESASSGKTRKRKRSKHFSGEDMEQMNPIKEGLARILSSAKAEGLFPDEIVYDNNEAARMISQKFYSDTVTHNIENLHGCNKMNMAIISETQSEKYVFPEQCYFYCNDIKNIAEKMELNNQFDLILLDPPWWNKSIRRKKRKYSESSYKMMYNEDLIKIPIGKLLSTNGVVAVWCTNAPSHLRSISNDMFPAWGVKFQAKWYWVKVTRSGKPVCDFNPMPAKQPYELLILGAASSNNEIKIPDGKLLVSIPSAVHSHKPPITDLIASYLPDNPKCLELFARYLLPGWTSWGLEVLKFQHLSLYRIHESTIQDNKNISTENTENKR</sequence>
<dbReference type="PROSITE" id="PS51143">
    <property type="entry name" value="MT_A70"/>
    <property type="match status" value="1"/>
</dbReference>
<accession>A0AAJ7REI8</accession>
<organism evidence="3 4">
    <name type="scientific">Cephus cinctus</name>
    <name type="common">Wheat stem sawfly</name>
    <dbReference type="NCBI Taxonomy" id="211228"/>
    <lineage>
        <taxon>Eukaryota</taxon>
        <taxon>Metazoa</taxon>
        <taxon>Ecdysozoa</taxon>
        <taxon>Arthropoda</taxon>
        <taxon>Hexapoda</taxon>
        <taxon>Insecta</taxon>
        <taxon>Pterygota</taxon>
        <taxon>Neoptera</taxon>
        <taxon>Endopterygota</taxon>
        <taxon>Hymenoptera</taxon>
        <taxon>Cephoidea</taxon>
        <taxon>Cephidae</taxon>
        <taxon>Cephus</taxon>
    </lineage>
</organism>
<protein>
    <submittedName>
        <fullName evidence="4">Methyltransferase-like protein 4 isoform X1</fullName>
    </submittedName>
</protein>
<comment type="similarity">
    <text evidence="1">Belongs to the MT-A70-like family.</text>
</comment>
<dbReference type="Gene3D" id="3.40.50.150">
    <property type="entry name" value="Vaccinia Virus protein VP39"/>
    <property type="match status" value="1"/>
</dbReference>
<evidence type="ECO:0000313" key="3">
    <source>
        <dbReference type="Proteomes" id="UP000694920"/>
    </source>
</evidence>
<dbReference type="KEGG" id="ccin:107266480"/>
<dbReference type="GO" id="GO:0008168">
    <property type="term" value="F:methyltransferase activity"/>
    <property type="evidence" value="ECO:0007669"/>
    <property type="project" value="InterPro"/>
</dbReference>
<dbReference type="SUPFAM" id="SSF53335">
    <property type="entry name" value="S-adenosyl-L-methionine-dependent methyltransferases"/>
    <property type="match status" value="1"/>
</dbReference>
<dbReference type="RefSeq" id="XP_024939490.1">
    <property type="nucleotide sequence ID" value="XM_025083722.1"/>
</dbReference>
<name>A0AAJ7REI8_CEPCN</name>
<evidence type="ECO:0000256" key="2">
    <source>
        <dbReference type="SAM" id="MobiDB-lite"/>
    </source>
</evidence>
<keyword evidence="3" id="KW-1185">Reference proteome</keyword>